<evidence type="ECO:0000256" key="4">
    <source>
        <dbReference type="SAM" id="Phobius"/>
    </source>
</evidence>
<feature type="transmembrane region" description="Helical" evidence="4">
    <location>
        <begin position="325"/>
        <end position="343"/>
    </location>
</feature>
<dbReference type="AlphaFoldDB" id="A0A0L0WCC4"/>
<evidence type="ECO:0000256" key="3">
    <source>
        <dbReference type="ARBA" id="ARBA00023125"/>
    </source>
</evidence>
<dbReference type="Proteomes" id="UP000037267">
    <property type="component" value="Unassembled WGS sequence"/>
</dbReference>
<dbReference type="PATRIC" id="fig|1503.3.peg.2403"/>
<dbReference type="InterPro" id="IPR036187">
    <property type="entry name" value="DNA_mismatch_repair_MutS_sf"/>
</dbReference>
<feature type="transmembrane region" description="Helical" evidence="4">
    <location>
        <begin position="215"/>
        <end position="234"/>
    </location>
</feature>
<protein>
    <submittedName>
        <fullName evidence="6">DNA mismatch repair protein MutS domain protein</fullName>
    </submittedName>
</protein>
<evidence type="ECO:0000256" key="1">
    <source>
        <dbReference type="ARBA" id="ARBA00022741"/>
    </source>
</evidence>
<evidence type="ECO:0000259" key="5">
    <source>
        <dbReference type="SMART" id="SM00534"/>
    </source>
</evidence>
<keyword evidence="4" id="KW-0812">Transmembrane</keyword>
<dbReference type="InterPro" id="IPR017261">
    <property type="entry name" value="DNA_mismatch_repair_MutS/MSH"/>
</dbReference>
<dbReference type="InterPro" id="IPR007696">
    <property type="entry name" value="DNA_mismatch_repair_MutS_core"/>
</dbReference>
<dbReference type="InterPro" id="IPR045076">
    <property type="entry name" value="MutS"/>
</dbReference>
<dbReference type="InterPro" id="IPR027417">
    <property type="entry name" value="P-loop_NTPase"/>
</dbReference>
<dbReference type="GO" id="GO:0030983">
    <property type="term" value="F:mismatched DNA binding"/>
    <property type="evidence" value="ECO:0007669"/>
    <property type="project" value="InterPro"/>
</dbReference>
<dbReference type="Gene3D" id="1.10.1420.10">
    <property type="match status" value="1"/>
</dbReference>
<dbReference type="SUPFAM" id="SSF48334">
    <property type="entry name" value="DNA repair protein MutS, domain III"/>
    <property type="match status" value="1"/>
</dbReference>
<dbReference type="OrthoDB" id="9802448at2"/>
<keyword evidence="3" id="KW-0238">DNA-binding</keyword>
<keyword evidence="4" id="KW-1133">Transmembrane helix</keyword>
<dbReference type="Pfam" id="PF00488">
    <property type="entry name" value="MutS_V"/>
    <property type="match status" value="1"/>
</dbReference>
<dbReference type="PIRSF" id="PIRSF037677">
    <property type="entry name" value="DNA_mis_repair_Msh6"/>
    <property type="match status" value="1"/>
</dbReference>
<feature type="domain" description="DNA mismatch repair proteins mutS family" evidence="5">
    <location>
        <begin position="422"/>
        <end position="599"/>
    </location>
</feature>
<dbReference type="RefSeq" id="WP_050354698.1">
    <property type="nucleotide sequence ID" value="NZ_LGSS01000004.1"/>
</dbReference>
<dbReference type="CDD" id="cd03283">
    <property type="entry name" value="ABC_MutS-like"/>
    <property type="match status" value="1"/>
</dbReference>
<organism evidence="6 7">
    <name type="scientific">Gottschalkia purinilytica</name>
    <name type="common">Clostridium purinilyticum</name>
    <dbReference type="NCBI Taxonomy" id="1503"/>
    <lineage>
        <taxon>Bacteria</taxon>
        <taxon>Bacillati</taxon>
        <taxon>Bacillota</taxon>
        <taxon>Tissierellia</taxon>
        <taxon>Tissierellales</taxon>
        <taxon>Gottschalkiaceae</taxon>
        <taxon>Gottschalkia</taxon>
    </lineage>
</organism>
<feature type="transmembrane region" description="Helical" evidence="4">
    <location>
        <begin position="24"/>
        <end position="47"/>
    </location>
</feature>
<dbReference type="SUPFAM" id="SSF52540">
    <property type="entry name" value="P-loop containing nucleoside triphosphate hydrolases"/>
    <property type="match status" value="1"/>
</dbReference>
<evidence type="ECO:0000313" key="7">
    <source>
        <dbReference type="Proteomes" id="UP000037267"/>
    </source>
</evidence>
<dbReference type="FunFam" id="3.40.50.300:FF:001552">
    <property type="entry name" value="Mismatch repair ATPase (MutS family)"/>
    <property type="match status" value="1"/>
</dbReference>
<keyword evidence="4" id="KW-0472">Membrane</keyword>
<proteinExistence type="predicted"/>
<dbReference type="PANTHER" id="PTHR11361">
    <property type="entry name" value="DNA MISMATCH REPAIR PROTEIN MUTS FAMILY MEMBER"/>
    <property type="match status" value="1"/>
</dbReference>
<dbReference type="GO" id="GO:0005829">
    <property type="term" value="C:cytosol"/>
    <property type="evidence" value="ECO:0007669"/>
    <property type="project" value="TreeGrafter"/>
</dbReference>
<dbReference type="GO" id="GO:0006298">
    <property type="term" value="P:mismatch repair"/>
    <property type="evidence" value="ECO:0007669"/>
    <property type="project" value="InterPro"/>
</dbReference>
<keyword evidence="2" id="KW-0067">ATP-binding</keyword>
<dbReference type="SMART" id="SM00534">
    <property type="entry name" value="MUTSac"/>
    <property type="match status" value="1"/>
</dbReference>
<dbReference type="Pfam" id="PF05192">
    <property type="entry name" value="MutS_III"/>
    <property type="match status" value="1"/>
</dbReference>
<evidence type="ECO:0000313" key="6">
    <source>
        <dbReference type="EMBL" id="KNF09129.1"/>
    </source>
</evidence>
<dbReference type="EMBL" id="LGSS01000004">
    <property type="protein sequence ID" value="KNF09129.1"/>
    <property type="molecule type" value="Genomic_DNA"/>
</dbReference>
<sequence length="599" mass="69953">MSINNKFLKRVKYFEKKESKYKKLYDFISTLRLVTIILALALTYVFIKVERSPYISYGMISSYALFIFLIIKHANISSKLKRAKCMIAINQKYIDRMNNKWVDFSDSGEENLDADYPYLEDLDIFGKESLFQLINTTNTFYGRKKLIRLLKKPEKNIEDILERQEAVKELSEKIDFCQELDYYGQCREKSMQDPTGLLNYYENSSKVIKTQWIKGIIYILPIITILTFFLVISLKMYQFSYLLLFFAILHIVVCIIGFFKISPILNSLHKFKNDLESYANILALIEKEKFNSNYLKKLKSDLFCKDGSASKSIKKLNKTVDMIDLRYNAILYGILNIILLWDYRCLFSLEKWKDSYGRLVRKWTEVIAEFESVSSLAVLLQINPKWTFPKFTTQNTMFSAEEMGHPLIDDESRVCNDVNIKNNIFIVTGSNMSGKTTFLRTIGVNLILAYAGAPVCSKDLKCSIMDIFTSMRISDNLNEGLSTFYAELIRIKMIIEHLPKRRPMIFLIDEIFRGTNSKDRIIGAKNVIKHLSRDWVIGLMSTHDFELCDLENRDKIKNYHFSESYSDGQIGFDYKLREGRSYTTNARYLMKMVGIEITE</sequence>
<gene>
    <name evidence="6" type="ORF">CLPU_4c01750</name>
</gene>
<dbReference type="GO" id="GO:0140664">
    <property type="term" value="F:ATP-dependent DNA damage sensor activity"/>
    <property type="evidence" value="ECO:0007669"/>
    <property type="project" value="InterPro"/>
</dbReference>
<feature type="transmembrane region" description="Helical" evidence="4">
    <location>
        <begin position="240"/>
        <end position="261"/>
    </location>
</feature>
<keyword evidence="1" id="KW-0547">Nucleotide-binding</keyword>
<keyword evidence="7" id="KW-1185">Reference proteome</keyword>
<dbReference type="GO" id="GO:0005524">
    <property type="term" value="F:ATP binding"/>
    <property type="evidence" value="ECO:0007669"/>
    <property type="project" value="UniProtKB-KW"/>
</dbReference>
<evidence type="ECO:0000256" key="2">
    <source>
        <dbReference type="ARBA" id="ARBA00022840"/>
    </source>
</evidence>
<dbReference type="Gene3D" id="3.40.50.300">
    <property type="entry name" value="P-loop containing nucleotide triphosphate hydrolases"/>
    <property type="match status" value="1"/>
</dbReference>
<dbReference type="PANTHER" id="PTHR11361:SF99">
    <property type="entry name" value="DNA MISMATCH REPAIR PROTEIN"/>
    <property type="match status" value="1"/>
</dbReference>
<accession>A0A0L0WCC4</accession>
<dbReference type="InterPro" id="IPR000432">
    <property type="entry name" value="DNA_mismatch_repair_MutS_C"/>
</dbReference>
<name>A0A0L0WCC4_GOTPU</name>
<reference evidence="7" key="1">
    <citation type="submission" date="2015-07" db="EMBL/GenBank/DDBJ databases">
        <title>Draft genome sequence of the purine-degrading Gottschalkia purinilyticum DSM 1384 (formerly Clostridium purinilyticum).</title>
        <authorList>
            <person name="Poehlein A."/>
            <person name="Schiel-Bengelsdorf B."/>
            <person name="Bengelsdorf F.R."/>
            <person name="Daniel R."/>
            <person name="Duerre P."/>
        </authorList>
    </citation>
    <scope>NUCLEOTIDE SEQUENCE [LARGE SCALE GENOMIC DNA]</scope>
    <source>
        <strain evidence="7">DSM 1384</strain>
    </source>
</reference>
<dbReference type="STRING" id="1503.CLPU_4c01750"/>
<comment type="caution">
    <text evidence="6">The sequence shown here is derived from an EMBL/GenBank/DDBJ whole genome shotgun (WGS) entry which is preliminary data.</text>
</comment>
<feature type="transmembrane region" description="Helical" evidence="4">
    <location>
        <begin position="53"/>
        <end position="71"/>
    </location>
</feature>